<keyword evidence="2" id="KW-1185">Reference proteome</keyword>
<name>A0A1E5WHA6_9POAL</name>
<comment type="caution">
    <text evidence="1">The sequence shown here is derived from an EMBL/GenBank/DDBJ whole genome shotgun (WGS) entry which is preliminary data.</text>
</comment>
<gene>
    <name evidence="1" type="ORF">BAE44_0002192</name>
</gene>
<evidence type="ECO:0008006" key="3">
    <source>
        <dbReference type="Google" id="ProtNLM"/>
    </source>
</evidence>
<protein>
    <recommendedName>
        <fullName evidence="3">F-box domain-containing protein</fullName>
    </recommendedName>
</protein>
<organism evidence="1 2">
    <name type="scientific">Dichanthelium oligosanthes</name>
    <dbReference type="NCBI Taxonomy" id="888268"/>
    <lineage>
        <taxon>Eukaryota</taxon>
        <taxon>Viridiplantae</taxon>
        <taxon>Streptophyta</taxon>
        <taxon>Embryophyta</taxon>
        <taxon>Tracheophyta</taxon>
        <taxon>Spermatophyta</taxon>
        <taxon>Magnoliopsida</taxon>
        <taxon>Liliopsida</taxon>
        <taxon>Poales</taxon>
        <taxon>Poaceae</taxon>
        <taxon>PACMAD clade</taxon>
        <taxon>Panicoideae</taxon>
        <taxon>Panicodae</taxon>
        <taxon>Paniceae</taxon>
        <taxon>Dichantheliinae</taxon>
        <taxon>Dichanthelium</taxon>
    </lineage>
</organism>
<dbReference type="Proteomes" id="UP000095767">
    <property type="component" value="Unassembled WGS sequence"/>
</dbReference>
<dbReference type="AlphaFoldDB" id="A0A1E5WHA6"/>
<dbReference type="EMBL" id="LWDX02007952">
    <property type="protein sequence ID" value="OEL36779.1"/>
    <property type="molecule type" value="Genomic_DNA"/>
</dbReference>
<evidence type="ECO:0000313" key="1">
    <source>
        <dbReference type="EMBL" id="OEL36779.1"/>
    </source>
</evidence>
<dbReference type="STRING" id="888268.A0A1E5WHA6"/>
<evidence type="ECO:0000313" key="2">
    <source>
        <dbReference type="Proteomes" id="UP000095767"/>
    </source>
</evidence>
<proteinExistence type="predicted"/>
<reference evidence="1 2" key="1">
    <citation type="submission" date="2016-09" db="EMBL/GenBank/DDBJ databases">
        <title>The draft genome of Dichanthelium oligosanthes: A C3 panicoid grass species.</title>
        <authorList>
            <person name="Studer A.J."/>
            <person name="Schnable J.C."/>
            <person name="Brutnell T.P."/>
        </authorList>
    </citation>
    <scope>NUCLEOTIDE SEQUENCE [LARGE SCALE GENOMIC DNA]</scope>
    <source>
        <strain evidence="2">cv. Kellogg 1175</strain>
        <tissue evidence="1">Leaf</tissue>
    </source>
</reference>
<accession>A0A1E5WHA6</accession>
<sequence length="309" mass="34134">MPPGERARPWADLPMELVDAVVASLDILSAARLTAVCTPGRFAKPENLGHKSTKTQGRFHVVGVWLKELDVDAAGDGRPWRLVTSLGDGALFLGANWPLWAAMSRRPPGQLLQLNRVHVAPAVFGFPDEDFDVVMYDFDDGSCRLIKVSAADRDDGFAIPIWFKPTLHMRRELSMMATRTPAGKRAQPWADLPPELVDAVVARLDIFSAVRLAAVHAPWARTVVAAKPSLPFGKPCLLALHEFRDSDDEDDNDYTFDTLDLCAADDDKQVALARPAPAVLDAFGDRFWVSGRGAWLDRRHRRGLPRAAR</sequence>